<evidence type="ECO:0000313" key="4">
    <source>
        <dbReference type="Proteomes" id="UP001202717"/>
    </source>
</evidence>
<feature type="signal peptide" evidence="2">
    <location>
        <begin position="1"/>
        <end position="22"/>
    </location>
</feature>
<sequence length="303" mass="34415">MTQFITRICTVFFVLVTTVISAQQDFQGQAIYQTKTTVDMSNFGGGQMSDQQKKQIAERMKSMLEKTYILNFNRSESTYKEEEKLDAPGVGGGRMRGFMSSFTGGPQYKDIKENVILQEQEFFGKQFLVKDSLPKLEWKLGSETKKIGQYTCFKATATKSVDEMDFMSMRRRGRNNDDKKEDEKKEGEEITDTTKTELDNPLDELETPKFVVVTAWYTPQIPVSTGPGEYHGLPGLILEVQADKTVMLCTKIVMNPQEKEGINKPETGEVVTREAYNTIMKEKIEEMREMYGGRGGRGGGRRN</sequence>
<accession>A0ABY7RYB8</accession>
<dbReference type="NCBIfam" id="TIGR01200">
    <property type="entry name" value="GLPGLI"/>
    <property type="match status" value="1"/>
</dbReference>
<name>A0ABY7RYB8_9FLAO</name>
<keyword evidence="4" id="KW-1185">Reference proteome</keyword>
<keyword evidence="2" id="KW-0732">Signal</keyword>
<proteinExistence type="predicted"/>
<evidence type="ECO:0000313" key="3">
    <source>
        <dbReference type="EMBL" id="WCO02125.1"/>
    </source>
</evidence>
<evidence type="ECO:0000256" key="2">
    <source>
        <dbReference type="SAM" id="SignalP"/>
    </source>
</evidence>
<dbReference type="Proteomes" id="UP001202717">
    <property type="component" value="Chromosome"/>
</dbReference>
<organism evidence="3 4">
    <name type="scientific">Psychroserpens ponticola</name>
    <dbReference type="NCBI Taxonomy" id="2932268"/>
    <lineage>
        <taxon>Bacteria</taxon>
        <taxon>Pseudomonadati</taxon>
        <taxon>Bacteroidota</taxon>
        <taxon>Flavobacteriia</taxon>
        <taxon>Flavobacteriales</taxon>
        <taxon>Flavobacteriaceae</taxon>
        <taxon>Psychroserpens</taxon>
    </lineage>
</organism>
<feature type="chain" id="PRO_5046172928" evidence="2">
    <location>
        <begin position="23"/>
        <end position="303"/>
    </location>
</feature>
<feature type="compositionally biased region" description="Basic and acidic residues" evidence="1">
    <location>
        <begin position="174"/>
        <end position="198"/>
    </location>
</feature>
<protein>
    <submittedName>
        <fullName evidence="3">GLPGLI family protein</fullName>
    </submittedName>
</protein>
<gene>
    <name evidence="3" type="ORF">MUN68_001245</name>
</gene>
<reference evidence="3 4" key="1">
    <citation type="submission" date="2023-01" db="EMBL/GenBank/DDBJ databases">
        <title>Psychroserpens ponticola sp. nov., isolated from seawater.</title>
        <authorList>
            <person name="Kristyanto S."/>
            <person name="Jung J."/>
            <person name="Kim J.M."/>
            <person name="Jeon C.O."/>
        </authorList>
    </citation>
    <scope>NUCLEOTIDE SEQUENCE [LARGE SCALE GENOMIC DNA]</scope>
    <source>
        <strain evidence="3 4">MSW6</strain>
    </source>
</reference>
<dbReference type="EMBL" id="CP116221">
    <property type="protein sequence ID" value="WCO02125.1"/>
    <property type="molecule type" value="Genomic_DNA"/>
</dbReference>
<dbReference type="InterPro" id="IPR005901">
    <property type="entry name" value="GLPGLI"/>
</dbReference>
<feature type="region of interest" description="Disordered" evidence="1">
    <location>
        <begin position="168"/>
        <end position="201"/>
    </location>
</feature>
<evidence type="ECO:0000256" key="1">
    <source>
        <dbReference type="SAM" id="MobiDB-lite"/>
    </source>
</evidence>
<dbReference type="Pfam" id="PF09697">
    <property type="entry name" value="Porph_ging"/>
    <property type="match status" value="1"/>
</dbReference>
<dbReference type="RefSeq" id="WP_249995131.1">
    <property type="nucleotide sequence ID" value="NZ_CP116221.1"/>
</dbReference>